<dbReference type="InterPro" id="IPR032466">
    <property type="entry name" value="Metal_Hydrolase"/>
</dbReference>
<dbReference type="RefSeq" id="WP_129608887.1">
    <property type="nucleotide sequence ID" value="NZ_UWOC01000137.1"/>
</dbReference>
<keyword evidence="2" id="KW-0378">Hydrolase</keyword>
<proteinExistence type="predicted"/>
<comment type="caution">
    <text evidence="2">The sequence shown here is derived from an EMBL/GenBank/DDBJ whole genome shotgun (WGS) entry which is preliminary data.</text>
</comment>
<accession>A0A3S4BEV7</accession>
<dbReference type="EMBL" id="UWOC01000137">
    <property type="protein sequence ID" value="VCU08178.1"/>
    <property type="molecule type" value="Genomic_DNA"/>
</dbReference>
<keyword evidence="3" id="KW-1185">Reference proteome</keyword>
<dbReference type="Pfam" id="PF04909">
    <property type="entry name" value="Amidohydro_2"/>
    <property type="match status" value="1"/>
</dbReference>
<dbReference type="Proteomes" id="UP000289200">
    <property type="component" value="Unassembled WGS sequence"/>
</dbReference>
<feature type="domain" description="Amidohydrolase-related" evidence="1">
    <location>
        <begin position="48"/>
        <end position="311"/>
    </location>
</feature>
<dbReference type="AlphaFoldDB" id="A0A3S4BEV7"/>
<dbReference type="PANTHER" id="PTHR35563:SF2">
    <property type="entry name" value="BARREL METAL-DEPENDENT HYDROLASE, PUTATIVE (AFU_ORTHOLOGUE AFUA_1G16240)-RELATED"/>
    <property type="match status" value="1"/>
</dbReference>
<reference evidence="3" key="1">
    <citation type="submission" date="2018-10" db="EMBL/GenBank/DDBJ databases">
        <authorList>
            <person name="Peiro R."/>
            <person name="Begona"/>
            <person name="Cbmso G."/>
            <person name="Lopez M."/>
            <person name="Gonzalez S."/>
            <person name="Sacristan E."/>
            <person name="Castillo E."/>
        </authorList>
    </citation>
    <scope>NUCLEOTIDE SEQUENCE [LARGE SCALE GENOMIC DNA]</scope>
</reference>
<evidence type="ECO:0000313" key="2">
    <source>
        <dbReference type="EMBL" id="VCU08178.1"/>
    </source>
</evidence>
<dbReference type="InterPro" id="IPR052358">
    <property type="entry name" value="Aro_Compnd_Degr_Hydrolases"/>
</dbReference>
<evidence type="ECO:0000259" key="1">
    <source>
        <dbReference type="Pfam" id="PF04909"/>
    </source>
</evidence>
<organism evidence="2 3">
    <name type="scientific">Rhodoplanes serenus</name>
    <dbReference type="NCBI Taxonomy" id="200615"/>
    <lineage>
        <taxon>Bacteria</taxon>
        <taxon>Pseudomonadati</taxon>
        <taxon>Pseudomonadota</taxon>
        <taxon>Alphaproteobacteria</taxon>
        <taxon>Hyphomicrobiales</taxon>
        <taxon>Nitrobacteraceae</taxon>
        <taxon>Rhodoplanes</taxon>
    </lineage>
</organism>
<evidence type="ECO:0000313" key="3">
    <source>
        <dbReference type="Proteomes" id="UP000289200"/>
    </source>
</evidence>
<dbReference type="OrthoDB" id="9787654at2"/>
<dbReference type="GO" id="GO:0016787">
    <property type="term" value="F:hydrolase activity"/>
    <property type="evidence" value="ECO:0007669"/>
    <property type="project" value="UniProtKB-KW"/>
</dbReference>
<protein>
    <submittedName>
        <fullName evidence="2">4-sulfomuconolactone hydrolase</fullName>
    </submittedName>
</protein>
<dbReference type="PANTHER" id="PTHR35563">
    <property type="entry name" value="BARREL METAL-DEPENDENT HYDROLASE, PUTATIVE (AFU_ORTHOLOGUE AFUA_1G16240)-RELATED"/>
    <property type="match status" value="1"/>
</dbReference>
<dbReference type="SUPFAM" id="SSF51556">
    <property type="entry name" value="Metallo-dependent hydrolases"/>
    <property type="match status" value="1"/>
</dbReference>
<dbReference type="InterPro" id="IPR006680">
    <property type="entry name" value="Amidohydro-rel"/>
</dbReference>
<sequence>MSGPTRREIVALIVGGAALSTGTLPASAEEARTAGPTTPTFKAPPLTCDTHFHIYDSKYRPDPKASLIPPDALLEDYAKLRARLGIERSVIVQPSTYGTDNSCMLDALSRLGGAARGIAVVDTSVTQEELKRLDAAGVRGIRFNLGRNTGATTVEMIEPLSKRIADLGWHIQMHMLGADIAAHAALFQNLPVITVFDHLGRIPQPGGKDHPAFKVIADLLQRGRAYTKLSSIYQDTAVGPPGYADMAVLARAYLAVAPERVLWASDWPHPSPGKHGKPDDGLLMDLSAEWAGDDATRRKIFVENAAGLYRF</sequence>
<gene>
    <name evidence="2" type="ORF">RHODGE_RHODGE_02037</name>
</gene>
<dbReference type="Gene3D" id="3.20.20.140">
    <property type="entry name" value="Metal-dependent hydrolases"/>
    <property type="match status" value="1"/>
</dbReference>
<name>A0A3S4BEV7_9BRAD</name>